<dbReference type="OrthoDB" id="6848220at2"/>
<evidence type="ECO:0000313" key="2">
    <source>
        <dbReference type="EMBL" id="AIK96094.1"/>
    </source>
</evidence>
<dbReference type="InterPro" id="IPR001810">
    <property type="entry name" value="F-box_dom"/>
</dbReference>
<dbReference type="HOGENOM" id="CLU_846453_0_0_5"/>
<dbReference type="SMART" id="SM00256">
    <property type="entry name" value="FBOX"/>
    <property type="match status" value="1"/>
</dbReference>
<dbReference type="RefSeq" id="WP_038464071.1">
    <property type="nucleotide sequence ID" value="NZ_CP008941.1"/>
</dbReference>
<sequence length="328" mass="37726">MKFKHLFASFLLTMVTHQAFSSESLEEEDKASVIQQTTLESEGSIGVLPDEMMIKIFSLLELKNIPSVTETNQRWQRLMNDNQLWKSYAKRAHLIMDDGDNTQDRDYKELIKYHCTYSFEGLNTLNINNETESWIHEINFDGSEVLGEAEEGYNPRKRYKFKWTPEKGMEFLRTLNDVNKNALSLYVMGGTMYFNDTVSDNDIRDFSLQLARLKEELSRPLISSDIIESQTEMVNFDALNWLSGISPEPKYLTEACEWISGHGMKALQQLLTDKGLLPPGWELVNVSKITASRTVLIGEANFDVVGEDGMMEILERAWHAVIPRKNLF</sequence>
<dbReference type="STRING" id="91604.ID47_04070"/>
<accession>A0A077AVM0</accession>
<dbReference type="eggNOG" id="COG5563">
    <property type="taxonomic scope" value="Bacteria"/>
</dbReference>
<dbReference type="Proteomes" id="UP000028926">
    <property type="component" value="Chromosome"/>
</dbReference>
<name>A0A077AVM0_9PROT</name>
<reference evidence="2 3" key="1">
    <citation type="submission" date="2014-07" db="EMBL/GenBank/DDBJ databases">
        <title>Comparative genomic insights into amoeba endosymbionts belonging to the families of Holosporaceae and Candidatus Midichloriaceae within Rickettsiales.</title>
        <authorList>
            <person name="Wang Z."/>
            <person name="Wu M."/>
        </authorList>
    </citation>
    <scope>NUCLEOTIDE SEQUENCE [LARGE SCALE GENOMIC DNA]</scope>
    <source>
        <strain evidence="2">PRA3</strain>
    </source>
</reference>
<organism evidence="2 3">
    <name type="scientific">Candidatus Odyssella acanthamoebae</name>
    <dbReference type="NCBI Taxonomy" id="91604"/>
    <lineage>
        <taxon>Bacteria</taxon>
        <taxon>Pseudomonadati</taxon>
        <taxon>Pseudomonadota</taxon>
        <taxon>Alphaproteobacteria</taxon>
        <taxon>Holosporales</taxon>
        <taxon>Candidatus Paracaedibacteraceae</taxon>
        <taxon>Candidatus Odyssella</taxon>
    </lineage>
</organism>
<dbReference type="Pfam" id="PF12937">
    <property type="entry name" value="F-box-like"/>
    <property type="match status" value="1"/>
</dbReference>
<dbReference type="KEGG" id="paca:ID47_04070"/>
<evidence type="ECO:0000259" key="1">
    <source>
        <dbReference type="PROSITE" id="PS50181"/>
    </source>
</evidence>
<dbReference type="Gene3D" id="1.20.1280.50">
    <property type="match status" value="1"/>
</dbReference>
<dbReference type="EMBL" id="CP008941">
    <property type="protein sequence ID" value="AIK96094.1"/>
    <property type="molecule type" value="Genomic_DNA"/>
</dbReference>
<feature type="domain" description="F-box" evidence="1">
    <location>
        <begin position="42"/>
        <end position="88"/>
    </location>
</feature>
<evidence type="ECO:0000313" key="3">
    <source>
        <dbReference type="Proteomes" id="UP000028926"/>
    </source>
</evidence>
<protein>
    <recommendedName>
        <fullName evidence="1">F-box domain-containing protein</fullName>
    </recommendedName>
</protein>
<dbReference type="AlphaFoldDB" id="A0A077AVM0"/>
<dbReference type="InterPro" id="IPR036047">
    <property type="entry name" value="F-box-like_dom_sf"/>
</dbReference>
<gene>
    <name evidence="2" type="ORF">ID47_04070</name>
</gene>
<proteinExistence type="predicted"/>
<keyword evidence="3" id="KW-1185">Reference proteome</keyword>
<dbReference type="SUPFAM" id="SSF81383">
    <property type="entry name" value="F-box domain"/>
    <property type="match status" value="1"/>
</dbReference>
<dbReference type="PROSITE" id="PS50181">
    <property type="entry name" value="FBOX"/>
    <property type="match status" value="1"/>
</dbReference>